<dbReference type="EMBL" id="CP038613">
    <property type="protein sequence ID" value="QBY43750.1"/>
    <property type="molecule type" value="Genomic_DNA"/>
</dbReference>
<dbReference type="Proteomes" id="UP000295134">
    <property type="component" value="Chromosome"/>
</dbReference>
<evidence type="ECO:0000313" key="3">
    <source>
        <dbReference type="EMBL" id="QBY43750.1"/>
    </source>
</evidence>
<dbReference type="SUPFAM" id="SSF102405">
    <property type="entry name" value="MCP/YpsA-like"/>
    <property type="match status" value="1"/>
</dbReference>
<evidence type="ECO:0000259" key="2">
    <source>
        <dbReference type="Pfam" id="PF02481"/>
    </source>
</evidence>
<reference evidence="3 4" key="1">
    <citation type="submission" date="2019-03" db="EMBL/GenBank/DDBJ databases">
        <title>Long-read sequencing reveals hyperdense prophage content in a complex bacterial symbiont genome.</title>
        <authorList>
            <person name="Frost C.L."/>
            <person name="Siozios S."/>
            <person name="Nadal-Jimenez P."/>
            <person name="Brockhurst M.A."/>
            <person name="King K.C."/>
            <person name="Darby A.C."/>
            <person name="Hurst G.D.D."/>
        </authorList>
    </citation>
    <scope>NUCLEOTIDE SEQUENCE [LARGE SCALE GENOMIC DNA]</scope>
    <source>
        <strain evidence="3 4">FIN</strain>
    </source>
</reference>
<name>A0A4P7KYF5_9GAMM</name>
<evidence type="ECO:0000256" key="1">
    <source>
        <dbReference type="ARBA" id="ARBA00006525"/>
    </source>
</evidence>
<dbReference type="PANTHER" id="PTHR43022">
    <property type="entry name" value="PROTEIN SMF"/>
    <property type="match status" value="1"/>
</dbReference>
<gene>
    <name evidence="3" type="ORF">ArsFIN_23190</name>
</gene>
<dbReference type="Gene3D" id="3.40.50.450">
    <property type="match status" value="1"/>
</dbReference>
<dbReference type="GeneID" id="96879425"/>
<dbReference type="GO" id="GO:0009294">
    <property type="term" value="P:DNA-mediated transformation"/>
    <property type="evidence" value="ECO:0007669"/>
    <property type="project" value="InterPro"/>
</dbReference>
<dbReference type="InterPro" id="IPR057666">
    <property type="entry name" value="DrpA_SLOG"/>
</dbReference>
<comment type="similarity">
    <text evidence="1">Belongs to the DprA/Smf family.</text>
</comment>
<dbReference type="RefSeq" id="WP_276489379.1">
    <property type="nucleotide sequence ID" value="NZ_CP038613.1"/>
</dbReference>
<dbReference type="PANTHER" id="PTHR43022:SF1">
    <property type="entry name" value="PROTEIN SMF"/>
    <property type="match status" value="1"/>
</dbReference>
<accession>A0A4P7KYF5</accession>
<proteinExistence type="inferred from homology"/>
<dbReference type="Pfam" id="PF02481">
    <property type="entry name" value="DNA_processg_A"/>
    <property type="match status" value="1"/>
</dbReference>
<feature type="domain" description="Smf/DprA SLOG" evidence="2">
    <location>
        <begin position="3"/>
        <end position="120"/>
    </location>
</feature>
<protein>
    <submittedName>
        <fullName evidence="3">DNA recombination-mediator protein A</fullName>
    </submittedName>
</protein>
<sequence length="122" mass="14385">MARRYHIFYPKQNIELQQRIRENYLLISQVPFKRYLDQDYRTNRLFFPERNATMSALSEATIIVEASDTSGTLTQARAALDQGRKLFILDSCFKNSTISWPEKYEARGAIRVKNYQDIKDNL</sequence>
<evidence type="ECO:0000313" key="4">
    <source>
        <dbReference type="Proteomes" id="UP000295134"/>
    </source>
</evidence>
<organism evidence="3 4">
    <name type="scientific">Arsenophonus nasoniae</name>
    <name type="common">son-killer infecting Nasonia vitripennis</name>
    <dbReference type="NCBI Taxonomy" id="638"/>
    <lineage>
        <taxon>Bacteria</taxon>
        <taxon>Pseudomonadati</taxon>
        <taxon>Pseudomonadota</taxon>
        <taxon>Gammaproteobacteria</taxon>
        <taxon>Enterobacterales</taxon>
        <taxon>Morganellaceae</taxon>
        <taxon>Arsenophonus</taxon>
    </lineage>
</organism>
<dbReference type="KEGG" id="ans:ArsFIN_23190"/>
<dbReference type="InterPro" id="IPR003488">
    <property type="entry name" value="DprA"/>
</dbReference>
<dbReference type="AlphaFoldDB" id="A0A4P7KYF5"/>